<name>A0ABS4APJ2_9PROT</name>
<evidence type="ECO:0000313" key="5">
    <source>
        <dbReference type="EMBL" id="MBP0463275.1"/>
    </source>
</evidence>
<evidence type="ECO:0000256" key="1">
    <source>
        <dbReference type="ARBA" id="ARBA00022603"/>
    </source>
</evidence>
<dbReference type="RefSeq" id="WP_209350664.1">
    <property type="nucleotide sequence ID" value="NZ_JAGIYZ010000003.1"/>
</dbReference>
<reference evidence="5 6" key="1">
    <citation type="submission" date="2021-03" db="EMBL/GenBank/DDBJ databases">
        <authorList>
            <person name="So Y."/>
        </authorList>
    </citation>
    <scope>NUCLEOTIDE SEQUENCE [LARGE SCALE GENOMIC DNA]</scope>
    <source>
        <strain evidence="5 6">PWR1</strain>
    </source>
</reference>
<keyword evidence="1 5" id="KW-0489">Methyltransferase</keyword>
<evidence type="ECO:0000313" key="6">
    <source>
        <dbReference type="Proteomes" id="UP000680815"/>
    </source>
</evidence>
<dbReference type="PANTHER" id="PTHR11727:SF7">
    <property type="entry name" value="DIMETHYLADENOSINE TRANSFERASE-RELATED"/>
    <property type="match status" value="1"/>
</dbReference>
<sequence length="209" mass="22165">MSGITLGDRPSPRQAGGTSLFLRRWLANPLQMGSLVPSSPALGKKIAALIERGPDEVVVELGAGTGAISRALLDGGVPPERLVVVEIVPEMAEHLSRALPGVTVVQGDAFALADALPAALHGRIGTAICGIPLVLLPIERQRAFIDAVEAVAPGRGFLLYTYCVTSPLPWKALGLSARREAFTPFNLPPASVWRYRRDNAARHETPVQA</sequence>
<keyword evidence="2" id="KW-0808">Transferase</keyword>
<dbReference type="Proteomes" id="UP000680815">
    <property type="component" value="Unassembled WGS sequence"/>
</dbReference>
<dbReference type="CDD" id="cd02440">
    <property type="entry name" value="AdoMet_MTases"/>
    <property type="match status" value="1"/>
</dbReference>
<dbReference type="InterPro" id="IPR029063">
    <property type="entry name" value="SAM-dependent_MTases_sf"/>
</dbReference>
<evidence type="ECO:0000256" key="3">
    <source>
        <dbReference type="ARBA" id="ARBA00022691"/>
    </source>
</evidence>
<proteinExistence type="predicted"/>
<comment type="caution">
    <text evidence="5">The sequence shown here is derived from an EMBL/GenBank/DDBJ whole genome shotgun (WGS) entry which is preliminary data.</text>
</comment>
<accession>A0ABS4APJ2</accession>
<keyword evidence="6" id="KW-1185">Reference proteome</keyword>
<keyword evidence="3" id="KW-0949">S-adenosyl-L-methionine</keyword>
<protein>
    <submittedName>
        <fullName evidence="5">Phosphoethanolamine methyltransferase</fullName>
    </submittedName>
</protein>
<gene>
    <name evidence="5" type="ORF">J5Y09_05080</name>
</gene>
<keyword evidence="4" id="KW-0694">RNA-binding</keyword>
<dbReference type="GO" id="GO:0032259">
    <property type="term" value="P:methylation"/>
    <property type="evidence" value="ECO:0007669"/>
    <property type="project" value="UniProtKB-KW"/>
</dbReference>
<dbReference type="PANTHER" id="PTHR11727">
    <property type="entry name" value="DIMETHYLADENOSINE TRANSFERASE"/>
    <property type="match status" value="1"/>
</dbReference>
<dbReference type="Gene3D" id="3.40.50.150">
    <property type="entry name" value="Vaccinia Virus protein VP39"/>
    <property type="match status" value="1"/>
</dbReference>
<dbReference type="InterPro" id="IPR001737">
    <property type="entry name" value="KsgA/Erm"/>
</dbReference>
<evidence type="ECO:0000256" key="4">
    <source>
        <dbReference type="ARBA" id="ARBA00022884"/>
    </source>
</evidence>
<dbReference type="SUPFAM" id="SSF53335">
    <property type="entry name" value="S-adenosyl-L-methionine-dependent methyltransferases"/>
    <property type="match status" value="1"/>
</dbReference>
<dbReference type="GO" id="GO:0008168">
    <property type="term" value="F:methyltransferase activity"/>
    <property type="evidence" value="ECO:0007669"/>
    <property type="project" value="UniProtKB-KW"/>
</dbReference>
<dbReference type="EMBL" id="JAGIYZ010000003">
    <property type="protein sequence ID" value="MBP0463275.1"/>
    <property type="molecule type" value="Genomic_DNA"/>
</dbReference>
<evidence type="ECO:0000256" key="2">
    <source>
        <dbReference type="ARBA" id="ARBA00022679"/>
    </source>
</evidence>
<organism evidence="5 6">
    <name type="scientific">Roseomonas nitratireducens</name>
    <dbReference type="NCBI Taxonomy" id="2820810"/>
    <lineage>
        <taxon>Bacteria</taxon>
        <taxon>Pseudomonadati</taxon>
        <taxon>Pseudomonadota</taxon>
        <taxon>Alphaproteobacteria</taxon>
        <taxon>Acetobacterales</taxon>
        <taxon>Roseomonadaceae</taxon>
        <taxon>Roseomonas</taxon>
    </lineage>
</organism>